<gene>
    <name evidence="3" type="primary">ymfI</name>
    <name evidence="4" type="ORF">ADS79_13220</name>
    <name evidence="3" type="ORF">BRE01_38660</name>
</gene>
<dbReference type="NCBIfam" id="NF047420">
    <property type="entry name" value="EF_P_mod_YmfI"/>
    <property type="match status" value="1"/>
</dbReference>
<keyword evidence="2" id="KW-0560">Oxidoreductase</keyword>
<proteinExistence type="inferred from homology"/>
<reference evidence="4" key="2">
    <citation type="submission" date="2015-07" db="EMBL/GenBank/DDBJ databases">
        <title>MeaNS - Measles Nucleotide Surveillance Program.</title>
        <authorList>
            <person name="Tran T."/>
            <person name="Druce J."/>
        </authorList>
    </citation>
    <scope>NUCLEOTIDE SEQUENCE</scope>
    <source>
        <strain evidence="4">DSM 9887</strain>
    </source>
</reference>
<evidence type="ECO:0000256" key="2">
    <source>
        <dbReference type="ARBA" id="ARBA00023002"/>
    </source>
</evidence>
<dbReference type="AlphaFoldDB" id="A0A0K9YVT5"/>
<dbReference type="OrthoDB" id="9803333at2"/>
<evidence type="ECO:0000313" key="5">
    <source>
        <dbReference type="Proteomes" id="UP000036834"/>
    </source>
</evidence>
<dbReference type="PATRIC" id="fig|54915.3.peg.1635"/>
<accession>A0A0K9YVT5</accession>
<dbReference type="InterPro" id="IPR002347">
    <property type="entry name" value="SDR_fam"/>
</dbReference>
<protein>
    <submittedName>
        <fullName evidence="4">3-ketoacyl-ACP reductase</fullName>
    </submittedName>
    <submittedName>
        <fullName evidence="3">Oxidoreductase YmfI</fullName>
    </submittedName>
</protein>
<dbReference type="GO" id="GO:0016491">
    <property type="term" value="F:oxidoreductase activity"/>
    <property type="evidence" value="ECO:0007669"/>
    <property type="project" value="UniProtKB-KW"/>
</dbReference>
<dbReference type="EMBL" id="LGIQ01000007">
    <property type="protein sequence ID" value="KNB72798.1"/>
    <property type="molecule type" value="Genomic_DNA"/>
</dbReference>
<dbReference type="RefSeq" id="WP_049738843.1">
    <property type="nucleotide sequence ID" value="NZ_BJON01000015.1"/>
</dbReference>
<dbReference type="Gene3D" id="3.40.50.720">
    <property type="entry name" value="NAD(P)-binding Rossmann-like Domain"/>
    <property type="match status" value="1"/>
</dbReference>
<dbReference type="EMBL" id="BJON01000015">
    <property type="protein sequence ID" value="GED70164.1"/>
    <property type="molecule type" value="Genomic_DNA"/>
</dbReference>
<comment type="similarity">
    <text evidence="1">Belongs to the short-chain dehydrogenases/reductases (SDR) family.</text>
</comment>
<dbReference type="PRINTS" id="PR00081">
    <property type="entry name" value="GDHRDH"/>
</dbReference>
<evidence type="ECO:0000313" key="3">
    <source>
        <dbReference type="EMBL" id="GED70164.1"/>
    </source>
</evidence>
<name>A0A0K9YVT5_9BACL</name>
<dbReference type="PANTHER" id="PTHR42879:SF2">
    <property type="entry name" value="3-OXOACYL-[ACYL-CARRIER-PROTEIN] REDUCTASE FABG"/>
    <property type="match status" value="1"/>
</dbReference>
<dbReference type="CDD" id="cd05233">
    <property type="entry name" value="SDR_c"/>
    <property type="match status" value="1"/>
</dbReference>
<dbReference type="Proteomes" id="UP000036834">
    <property type="component" value="Unassembled WGS sequence"/>
</dbReference>
<evidence type="ECO:0000256" key="1">
    <source>
        <dbReference type="ARBA" id="ARBA00006484"/>
    </source>
</evidence>
<evidence type="ECO:0000313" key="4">
    <source>
        <dbReference type="EMBL" id="KNB72798.1"/>
    </source>
</evidence>
<dbReference type="PRINTS" id="PR00080">
    <property type="entry name" value="SDRFAMILY"/>
</dbReference>
<dbReference type="InterPro" id="IPR050259">
    <property type="entry name" value="SDR"/>
</dbReference>
<dbReference type="STRING" id="54915.ADS79_13220"/>
<reference evidence="3 6" key="3">
    <citation type="submission" date="2019-06" db="EMBL/GenBank/DDBJ databases">
        <title>Whole genome shotgun sequence of Brevibacillus reuszeri NBRC 15719.</title>
        <authorList>
            <person name="Hosoyama A."/>
            <person name="Uohara A."/>
            <person name="Ohji S."/>
            <person name="Ichikawa N."/>
        </authorList>
    </citation>
    <scope>NUCLEOTIDE SEQUENCE [LARGE SCALE GENOMIC DNA]</scope>
    <source>
        <strain evidence="3 6">NBRC 15719</strain>
    </source>
</reference>
<sequence>MHQGTPWALITGSSGEIGQAIAVCLAEVGVPLYLHYHQAESKIDALVQKCQTLGVSTGKLQADLRDPAQITAMFEAMPIAPLLIVNNASVDHVGLFSDVSVEMFDEMMHINVRSSFLVSQAAVPAMLRERYGRIVNVSSIWGMTGGSCEVLYSLSKGAINTFTKALAKELAPNGITVNAVAPGAIEGGMMQKFSADELAMIAEEIPASRLGRPEEVAAVVRFLLTREASYVTGQIISPNGGWYT</sequence>
<dbReference type="Pfam" id="PF13561">
    <property type="entry name" value="adh_short_C2"/>
    <property type="match status" value="1"/>
</dbReference>
<dbReference type="PANTHER" id="PTHR42879">
    <property type="entry name" value="3-OXOACYL-(ACYL-CARRIER-PROTEIN) REDUCTASE"/>
    <property type="match status" value="1"/>
</dbReference>
<comment type="caution">
    <text evidence="4">The sequence shown here is derived from an EMBL/GenBank/DDBJ whole genome shotgun (WGS) entry which is preliminary data.</text>
</comment>
<dbReference type="SUPFAM" id="SSF51735">
    <property type="entry name" value="NAD(P)-binding Rossmann-fold domains"/>
    <property type="match status" value="1"/>
</dbReference>
<dbReference type="InterPro" id="IPR036291">
    <property type="entry name" value="NAD(P)-bd_dom_sf"/>
</dbReference>
<dbReference type="FunFam" id="3.40.50.720:FF:000173">
    <property type="entry name" value="3-oxoacyl-[acyl-carrier protein] reductase"/>
    <property type="match status" value="1"/>
</dbReference>
<organism evidence="4 5">
    <name type="scientific">Brevibacillus reuszeri</name>
    <dbReference type="NCBI Taxonomy" id="54915"/>
    <lineage>
        <taxon>Bacteria</taxon>
        <taxon>Bacillati</taxon>
        <taxon>Bacillota</taxon>
        <taxon>Bacilli</taxon>
        <taxon>Bacillales</taxon>
        <taxon>Paenibacillaceae</taxon>
        <taxon>Brevibacillus</taxon>
    </lineage>
</organism>
<keyword evidence="6" id="KW-1185">Reference proteome</keyword>
<dbReference type="Proteomes" id="UP000319578">
    <property type="component" value="Unassembled WGS sequence"/>
</dbReference>
<evidence type="ECO:0000313" key="6">
    <source>
        <dbReference type="Proteomes" id="UP000319578"/>
    </source>
</evidence>
<reference evidence="5" key="1">
    <citation type="submission" date="2015-07" db="EMBL/GenBank/DDBJ databases">
        <title>Genome sequencing project for genomic taxonomy and phylogenomics of Bacillus-like bacteria.</title>
        <authorList>
            <person name="Liu B."/>
            <person name="Wang J."/>
            <person name="Zhu Y."/>
            <person name="Liu G."/>
            <person name="Chen Q."/>
            <person name="Chen Z."/>
            <person name="Lan J."/>
            <person name="Che J."/>
            <person name="Ge C."/>
            <person name="Shi H."/>
            <person name="Pan Z."/>
            <person name="Liu X."/>
        </authorList>
    </citation>
    <scope>NUCLEOTIDE SEQUENCE [LARGE SCALE GENOMIC DNA]</scope>
    <source>
        <strain evidence="5">DSM 9887</strain>
    </source>
</reference>